<dbReference type="Proteomes" id="UP000051820">
    <property type="component" value="Unassembled WGS sequence"/>
</dbReference>
<evidence type="ECO:0008006" key="3">
    <source>
        <dbReference type="Google" id="ProtNLM"/>
    </source>
</evidence>
<accession>A0A0R1WA09</accession>
<evidence type="ECO:0000313" key="2">
    <source>
        <dbReference type="Proteomes" id="UP000051820"/>
    </source>
</evidence>
<dbReference type="STRING" id="1423807.FD16_GL002191"/>
<name>A0A0R1WA09_9LACO</name>
<dbReference type="RefSeq" id="WP_010620959.1">
    <property type="nucleotide sequence ID" value="NZ_AZGF01000006.1"/>
</dbReference>
<proteinExistence type="predicted"/>
<dbReference type="EMBL" id="AZGF01000006">
    <property type="protein sequence ID" value="KRM12676.1"/>
    <property type="molecule type" value="Genomic_DNA"/>
</dbReference>
<comment type="caution">
    <text evidence="1">The sequence shown here is derived from an EMBL/GenBank/DDBJ whole genome shotgun (WGS) entry which is preliminary data.</text>
</comment>
<gene>
    <name evidence="1" type="ORF">FD16_GL002191</name>
</gene>
<dbReference type="PATRIC" id="fig|1423807.3.peg.2251"/>
<protein>
    <recommendedName>
        <fullName evidence="3">Mga helix-turn-helix domain-containing protein</fullName>
    </recommendedName>
</protein>
<organism evidence="1 2">
    <name type="scientific">Paucilactobacillus suebicus DSM 5007 = KCTC 3549</name>
    <dbReference type="NCBI Taxonomy" id="1423807"/>
    <lineage>
        <taxon>Bacteria</taxon>
        <taxon>Bacillati</taxon>
        <taxon>Bacillota</taxon>
        <taxon>Bacilli</taxon>
        <taxon>Lactobacillales</taxon>
        <taxon>Lactobacillaceae</taxon>
        <taxon>Paucilactobacillus</taxon>
    </lineage>
</organism>
<dbReference type="eggNOG" id="COG3711">
    <property type="taxonomic scope" value="Bacteria"/>
</dbReference>
<keyword evidence="2" id="KW-1185">Reference proteome</keyword>
<dbReference type="AlphaFoldDB" id="A0A0R1WA09"/>
<evidence type="ECO:0000313" key="1">
    <source>
        <dbReference type="EMBL" id="KRM12676.1"/>
    </source>
</evidence>
<reference evidence="1 2" key="1">
    <citation type="journal article" date="2015" name="Genome Announc.">
        <title>Expanding the biotechnology potential of lactobacilli through comparative genomics of 213 strains and associated genera.</title>
        <authorList>
            <person name="Sun Z."/>
            <person name="Harris H.M."/>
            <person name="McCann A."/>
            <person name="Guo C."/>
            <person name="Argimon S."/>
            <person name="Zhang W."/>
            <person name="Yang X."/>
            <person name="Jeffery I.B."/>
            <person name="Cooney J.C."/>
            <person name="Kagawa T.F."/>
            <person name="Liu W."/>
            <person name="Song Y."/>
            <person name="Salvetti E."/>
            <person name="Wrobel A."/>
            <person name="Rasinkangas P."/>
            <person name="Parkhill J."/>
            <person name="Rea M.C."/>
            <person name="O'Sullivan O."/>
            <person name="Ritari J."/>
            <person name="Douillard F.P."/>
            <person name="Paul Ross R."/>
            <person name="Yang R."/>
            <person name="Briner A.E."/>
            <person name="Felis G.E."/>
            <person name="de Vos W.M."/>
            <person name="Barrangou R."/>
            <person name="Klaenhammer T.R."/>
            <person name="Caufield P.W."/>
            <person name="Cui Y."/>
            <person name="Zhang H."/>
            <person name="O'Toole P.W."/>
        </authorList>
    </citation>
    <scope>NUCLEOTIDE SEQUENCE [LARGE SCALE GENOMIC DNA]</scope>
    <source>
        <strain evidence="1 2">DSM 5007</strain>
    </source>
</reference>
<dbReference type="OrthoDB" id="2143991at2"/>
<sequence>MNYNLFFEEDDSLYYDILQQLVHSNEQKISEPQLLEQMSLTAYKLHKAITTINNDLMSISSTQHPVYLDEPEKGLLRGNHLTTVVIQKIGLIYLQRSNIFSAFEYNYIYDHQYSKTDYMKENYISNATFYHAEGRMKKVLKHIDFGQINNPNTSPEYRVRLHLFQLYYPAYNGIESPFADLDSLIEMLVDELQSVCDIRYTPTQLNKLSIFLKIWILRMNGEHEIGTTLLTLSKNESAERFESVRSIIASEYLITASDDELDYLYTFLLIQGYMTAQPATFSREAMPTAHKLTDHFMEIAHQEKFLADPDKLDVSPLRDEIFKINVQFTTFYVEPTTFVDPSQVSFFQESYPIFDGIISRFIKTVHNKQTAIISDKDSVNLYFSYMFAMINSIPMDWMASRVHICVDFSQGNLYTNYIVKTLNSFSNANIKIEDHITEDTDIYLSDFYSSFISQTQITWLDPPTPTDWSQLADTIIAIKKNKN</sequence>